<dbReference type="EMBL" id="BSYO01000006">
    <property type="protein sequence ID" value="GMH05825.1"/>
    <property type="molecule type" value="Genomic_DNA"/>
</dbReference>
<sequence length="295" mass="32946">MCLPDVNHLVLSAAVSCVKIGSDFDVWNSNVLGLDVEISAGKIVMWGYYEWKQAGGIGVWRYGGTVKITPFHKEESSSPSICSENAYESPDDYESLQYEQLSEFLYLSITVADEESKAAKALSLPFDRFGLYILQAYLTERNGIADFPLNAMVIDTVIRKVVKDFSSLLVSQGIQLGLILKNILENMSLSKEDFLEAISQYLSQQTPSACGDSLEFCFGGGKRETIPPLLWDLGLKIAIGAARGFAFLHTALEYVSTGHLYVKIDMYSFSVVLVESWGNEWSFDKCRRQWDPGKY</sequence>
<dbReference type="PANTHER" id="PTHR45621">
    <property type="entry name" value="OS01G0588500 PROTEIN-RELATED"/>
    <property type="match status" value="1"/>
</dbReference>
<evidence type="ECO:0000313" key="1">
    <source>
        <dbReference type="EMBL" id="GMH05825.1"/>
    </source>
</evidence>
<gene>
    <name evidence="1" type="ORF">Nepgr_007665</name>
</gene>
<protein>
    <submittedName>
        <fullName evidence="1">Uncharacterized protein</fullName>
    </submittedName>
</protein>
<keyword evidence="2" id="KW-1185">Reference proteome</keyword>
<dbReference type="Proteomes" id="UP001279734">
    <property type="component" value="Unassembled WGS sequence"/>
</dbReference>
<name>A0AAD3S7E9_NEPGR</name>
<evidence type="ECO:0000313" key="2">
    <source>
        <dbReference type="Proteomes" id="UP001279734"/>
    </source>
</evidence>
<dbReference type="InterPro" id="IPR050823">
    <property type="entry name" value="Plant_Ser_Thr_Prot_Kinase"/>
</dbReference>
<comment type="caution">
    <text evidence="1">The sequence shown here is derived from an EMBL/GenBank/DDBJ whole genome shotgun (WGS) entry which is preliminary data.</text>
</comment>
<proteinExistence type="predicted"/>
<accession>A0AAD3S7E9</accession>
<dbReference type="AlphaFoldDB" id="A0AAD3S7E9"/>
<organism evidence="1 2">
    <name type="scientific">Nepenthes gracilis</name>
    <name type="common">Slender pitcher plant</name>
    <dbReference type="NCBI Taxonomy" id="150966"/>
    <lineage>
        <taxon>Eukaryota</taxon>
        <taxon>Viridiplantae</taxon>
        <taxon>Streptophyta</taxon>
        <taxon>Embryophyta</taxon>
        <taxon>Tracheophyta</taxon>
        <taxon>Spermatophyta</taxon>
        <taxon>Magnoliopsida</taxon>
        <taxon>eudicotyledons</taxon>
        <taxon>Gunneridae</taxon>
        <taxon>Pentapetalae</taxon>
        <taxon>Caryophyllales</taxon>
        <taxon>Nepenthaceae</taxon>
        <taxon>Nepenthes</taxon>
    </lineage>
</organism>
<reference evidence="1" key="1">
    <citation type="submission" date="2023-05" db="EMBL/GenBank/DDBJ databases">
        <title>Nepenthes gracilis genome sequencing.</title>
        <authorList>
            <person name="Fukushima K."/>
        </authorList>
    </citation>
    <scope>NUCLEOTIDE SEQUENCE</scope>
    <source>
        <strain evidence="1">SING2019-196</strain>
    </source>
</reference>